<dbReference type="Gene3D" id="1.10.10.10">
    <property type="entry name" value="Winged helix-like DNA-binding domain superfamily/Winged helix DNA-binding domain"/>
    <property type="match status" value="1"/>
</dbReference>
<dbReference type="PANTHER" id="PTHR30363">
    <property type="entry name" value="HTH-TYPE TRANSCRIPTIONAL REGULATOR SRLR-RELATED"/>
    <property type="match status" value="1"/>
</dbReference>
<dbReference type="Gene3D" id="3.40.50.1360">
    <property type="match status" value="1"/>
</dbReference>
<dbReference type="SMART" id="SM01134">
    <property type="entry name" value="DeoRC"/>
    <property type="match status" value="1"/>
</dbReference>
<accession>A0A1I0JE99</accession>
<evidence type="ECO:0000313" key="5">
    <source>
        <dbReference type="EMBL" id="SEU08441.1"/>
    </source>
</evidence>
<dbReference type="Proteomes" id="UP000198508">
    <property type="component" value="Unassembled WGS sequence"/>
</dbReference>
<reference evidence="6" key="1">
    <citation type="submission" date="2016-10" db="EMBL/GenBank/DDBJ databases">
        <authorList>
            <person name="Varghese N."/>
            <person name="Submissions S."/>
        </authorList>
    </citation>
    <scope>NUCLEOTIDE SEQUENCE [LARGE SCALE GENOMIC DNA]</scope>
    <source>
        <strain evidence="6">NLAE-zl-G277</strain>
    </source>
</reference>
<dbReference type="SMART" id="SM00420">
    <property type="entry name" value="HTH_DEOR"/>
    <property type="match status" value="1"/>
</dbReference>
<dbReference type="Pfam" id="PF00455">
    <property type="entry name" value="DeoRC"/>
    <property type="match status" value="1"/>
</dbReference>
<sequence>MYNERQKEMIKYLSEVKFARAEQLSERFQVSLETVRRDLMVLEQGSSIRKVRGGAVYSNLRAKEMEFEKKMENNQQGKYAIARMAAEYINDGDAIAMNNGSTTLALAKCLQNSKTQLTVVTNSPDIALILSDNENNQIYLSSGYLRKHNKSLVGDMCNECLGNFKVDKTILSIDGISIQDGVTEYNTEEAATLRKMLEIGHTRMILCEFSKFSEVAFNKVCSADRIDYVFTDWNIPAREARAWNDIGVKVLSSPQHQLSALP</sequence>
<keyword evidence="6" id="KW-1185">Reference proteome</keyword>
<dbReference type="GO" id="GO:0003700">
    <property type="term" value="F:DNA-binding transcription factor activity"/>
    <property type="evidence" value="ECO:0007669"/>
    <property type="project" value="InterPro"/>
</dbReference>
<keyword evidence="1" id="KW-0805">Transcription regulation</keyword>
<dbReference type="STRING" id="460384.SAMN05216313_12916"/>
<dbReference type="Pfam" id="PF08220">
    <property type="entry name" value="HTH_DeoR"/>
    <property type="match status" value="1"/>
</dbReference>
<organism evidence="5 6">
    <name type="scientific">Enterocloster lavalensis</name>
    <dbReference type="NCBI Taxonomy" id="460384"/>
    <lineage>
        <taxon>Bacteria</taxon>
        <taxon>Bacillati</taxon>
        <taxon>Bacillota</taxon>
        <taxon>Clostridia</taxon>
        <taxon>Lachnospirales</taxon>
        <taxon>Lachnospiraceae</taxon>
        <taxon>Enterocloster</taxon>
    </lineage>
</organism>
<proteinExistence type="predicted"/>
<evidence type="ECO:0000256" key="1">
    <source>
        <dbReference type="ARBA" id="ARBA00023015"/>
    </source>
</evidence>
<dbReference type="InterPro" id="IPR036390">
    <property type="entry name" value="WH_DNA-bd_sf"/>
</dbReference>
<dbReference type="InterPro" id="IPR001034">
    <property type="entry name" value="DeoR_HTH"/>
</dbReference>
<dbReference type="InterPro" id="IPR050313">
    <property type="entry name" value="Carb_Metab_HTH_regulators"/>
</dbReference>
<dbReference type="AlphaFoldDB" id="A0A1I0JE99"/>
<dbReference type="PROSITE" id="PS00894">
    <property type="entry name" value="HTH_DEOR_1"/>
    <property type="match status" value="1"/>
</dbReference>
<evidence type="ECO:0000256" key="3">
    <source>
        <dbReference type="ARBA" id="ARBA00023163"/>
    </source>
</evidence>
<dbReference type="SUPFAM" id="SSF46785">
    <property type="entry name" value="Winged helix' DNA-binding domain"/>
    <property type="match status" value="1"/>
</dbReference>
<dbReference type="PANTHER" id="PTHR30363:SF44">
    <property type="entry name" value="AGA OPERON TRANSCRIPTIONAL REPRESSOR-RELATED"/>
    <property type="match status" value="1"/>
</dbReference>
<dbReference type="SUPFAM" id="SSF100950">
    <property type="entry name" value="NagB/RpiA/CoA transferase-like"/>
    <property type="match status" value="1"/>
</dbReference>
<dbReference type="PRINTS" id="PR00037">
    <property type="entry name" value="HTHLACR"/>
</dbReference>
<dbReference type="InterPro" id="IPR036388">
    <property type="entry name" value="WH-like_DNA-bd_sf"/>
</dbReference>
<dbReference type="EMBL" id="FOIM01000029">
    <property type="protein sequence ID" value="SEU08441.1"/>
    <property type="molecule type" value="Genomic_DNA"/>
</dbReference>
<evidence type="ECO:0000256" key="2">
    <source>
        <dbReference type="ARBA" id="ARBA00023125"/>
    </source>
</evidence>
<dbReference type="GO" id="GO:0003677">
    <property type="term" value="F:DNA binding"/>
    <property type="evidence" value="ECO:0007669"/>
    <property type="project" value="UniProtKB-KW"/>
</dbReference>
<keyword evidence="3" id="KW-0804">Transcription</keyword>
<evidence type="ECO:0000313" key="6">
    <source>
        <dbReference type="Proteomes" id="UP000198508"/>
    </source>
</evidence>
<feature type="domain" description="HTH deoR-type" evidence="4">
    <location>
        <begin position="2"/>
        <end position="57"/>
    </location>
</feature>
<keyword evidence="2" id="KW-0238">DNA-binding</keyword>
<dbReference type="InterPro" id="IPR014036">
    <property type="entry name" value="DeoR-like_C"/>
</dbReference>
<name>A0A1I0JE99_9FIRM</name>
<dbReference type="RefSeq" id="WP_092368824.1">
    <property type="nucleotide sequence ID" value="NZ_FOIM01000029.1"/>
</dbReference>
<evidence type="ECO:0000259" key="4">
    <source>
        <dbReference type="PROSITE" id="PS51000"/>
    </source>
</evidence>
<dbReference type="InterPro" id="IPR037171">
    <property type="entry name" value="NagB/RpiA_transferase-like"/>
</dbReference>
<gene>
    <name evidence="5" type="ORF">SAMN05216313_12916</name>
</gene>
<protein>
    <submittedName>
        <fullName evidence="5">Transcriptional regulator, DeoR family</fullName>
    </submittedName>
</protein>
<dbReference type="InterPro" id="IPR018356">
    <property type="entry name" value="Tscrpt_reg_HTH_DeoR_CS"/>
</dbReference>
<dbReference type="PROSITE" id="PS51000">
    <property type="entry name" value="HTH_DEOR_2"/>
    <property type="match status" value="1"/>
</dbReference>